<keyword evidence="4 9" id="KW-0808">Transferase</keyword>
<dbReference type="Pfam" id="PF08544">
    <property type="entry name" value="GHMP_kinases_C"/>
    <property type="match status" value="1"/>
</dbReference>
<protein>
    <recommendedName>
        <fullName evidence="3 9">4-diphosphocytidyl-2-C-methyl-D-erythritol kinase</fullName>
        <shortName evidence="9">CMK</shortName>
        <ecNumber evidence="2 9">2.7.1.148</ecNumber>
    </recommendedName>
    <alternativeName>
        <fullName evidence="8 9">4-(cytidine-5'-diphospho)-2-C-methyl-D-erythritol kinase</fullName>
    </alternativeName>
</protein>
<evidence type="ECO:0000313" key="13">
    <source>
        <dbReference type="Proteomes" id="UP001328425"/>
    </source>
</evidence>
<evidence type="ECO:0000256" key="3">
    <source>
        <dbReference type="ARBA" id="ARBA00017473"/>
    </source>
</evidence>
<keyword evidence="6 9" id="KW-0418">Kinase</keyword>
<dbReference type="EC" id="2.7.1.148" evidence="2 9"/>
<feature type="active site" evidence="9">
    <location>
        <position position="131"/>
    </location>
</feature>
<evidence type="ECO:0000256" key="4">
    <source>
        <dbReference type="ARBA" id="ARBA00022679"/>
    </source>
</evidence>
<comment type="similarity">
    <text evidence="1 9">Belongs to the GHMP kinase family. IspE subfamily.</text>
</comment>
<evidence type="ECO:0000259" key="11">
    <source>
        <dbReference type="Pfam" id="PF08544"/>
    </source>
</evidence>
<dbReference type="Gene3D" id="3.30.70.890">
    <property type="entry name" value="GHMP kinase, C-terminal domain"/>
    <property type="match status" value="1"/>
</dbReference>
<dbReference type="PANTHER" id="PTHR43527:SF2">
    <property type="entry name" value="4-DIPHOSPHOCYTIDYL-2-C-METHYL-D-ERYTHRITOL KINASE, CHLOROPLASTIC"/>
    <property type="match status" value="1"/>
</dbReference>
<evidence type="ECO:0000256" key="7">
    <source>
        <dbReference type="ARBA" id="ARBA00022840"/>
    </source>
</evidence>
<dbReference type="GO" id="GO:0050515">
    <property type="term" value="F:4-(cytidine 5'-diphospho)-2-C-methyl-D-erythritol kinase activity"/>
    <property type="evidence" value="ECO:0007669"/>
    <property type="project" value="UniProtKB-EC"/>
</dbReference>
<dbReference type="InterPro" id="IPR004424">
    <property type="entry name" value="IspE"/>
</dbReference>
<keyword evidence="7 9" id="KW-0067">ATP-binding</keyword>
<dbReference type="Pfam" id="PF00288">
    <property type="entry name" value="GHMP_kinases_N"/>
    <property type="match status" value="1"/>
</dbReference>
<evidence type="ECO:0000256" key="1">
    <source>
        <dbReference type="ARBA" id="ARBA00009684"/>
    </source>
</evidence>
<dbReference type="EMBL" id="JARBCY010000016">
    <property type="protein sequence ID" value="MEF3317444.1"/>
    <property type="molecule type" value="Genomic_DNA"/>
</dbReference>
<evidence type="ECO:0000256" key="2">
    <source>
        <dbReference type="ARBA" id="ARBA00012052"/>
    </source>
</evidence>
<dbReference type="InterPro" id="IPR014721">
    <property type="entry name" value="Ribsml_uS5_D2-typ_fold_subgr"/>
</dbReference>
<dbReference type="NCBIfam" id="TIGR00154">
    <property type="entry name" value="ispE"/>
    <property type="match status" value="1"/>
</dbReference>
<dbReference type="PANTHER" id="PTHR43527">
    <property type="entry name" value="4-DIPHOSPHOCYTIDYL-2-C-METHYL-D-ERYTHRITOL KINASE, CHLOROPLASTIC"/>
    <property type="match status" value="1"/>
</dbReference>
<feature type="domain" description="GHMP kinase C-terminal" evidence="11">
    <location>
        <begin position="193"/>
        <end position="266"/>
    </location>
</feature>
<evidence type="ECO:0000256" key="6">
    <source>
        <dbReference type="ARBA" id="ARBA00022777"/>
    </source>
</evidence>
<dbReference type="InterPro" id="IPR020568">
    <property type="entry name" value="Ribosomal_Su5_D2-typ_SF"/>
</dbReference>
<proteinExistence type="inferred from homology"/>
<keyword evidence="5 9" id="KW-0547">Nucleotide-binding</keyword>
<dbReference type="PIRSF" id="PIRSF010376">
    <property type="entry name" value="IspE"/>
    <property type="match status" value="1"/>
</dbReference>
<dbReference type="HAMAP" id="MF_00061">
    <property type="entry name" value="IspE"/>
    <property type="match status" value="1"/>
</dbReference>
<dbReference type="Proteomes" id="UP001328425">
    <property type="component" value="Unassembled WGS sequence"/>
</dbReference>
<feature type="active site" evidence="9">
    <location>
        <position position="9"/>
    </location>
</feature>
<evidence type="ECO:0000256" key="9">
    <source>
        <dbReference type="HAMAP-Rule" id="MF_00061"/>
    </source>
</evidence>
<evidence type="ECO:0000313" key="12">
    <source>
        <dbReference type="EMBL" id="MEF3317444.1"/>
    </source>
</evidence>
<comment type="catalytic activity">
    <reaction evidence="9">
        <text>4-CDP-2-C-methyl-D-erythritol + ATP = 4-CDP-2-C-methyl-D-erythritol 2-phosphate + ADP + H(+)</text>
        <dbReference type="Rhea" id="RHEA:18437"/>
        <dbReference type="ChEBI" id="CHEBI:15378"/>
        <dbReference type="ChEBI" id="CHEBI:30616"/>
        <dbReference type="ChEBI" id="CHEBI:57823"/>
        <dbReference type="ChEBI" id="CHEBI:57919"/>
        <dbReference type="ChEBI" id="CHEBI:456216"/>
        <dbReference type="EC" id="2.7.1.148"/>
    </reaction>
</comment>
<evidence type="ECO:0000259" key="10">
    <source>
        <dbReference type="Pfam" id="PF00288"/>
    </source>
</evidence>
<organism evidence="12 13">
    <name type="scientific">Peptoniphilus grossensis</name>
    <dbReference type="NCBI Taxonomy" id="1465756"/>
    <lineage>
        <taxon>Bacteria</taxon>
        <taxon>Bacillati</taxon>
        <taxon>Bacillota</taxon>
        <taxon>Tissierellia</taxon>
        <taxon>Tissierellales</taxon>
        <taxon>Peptoniphilaceae</taxon>
        <taxon>Peptoniphilus</taxon>
    </lineage>
</organism>
<accession>A0ABU7X839</accession>
<dbReference type="InterPro" id="IPR006204">
    <property type="entry name" value="GHMP_kinase_N_dom"/>
</dbReference>
<keyword evidence="9" id="KW-0414">Isoprene biosynthesis</keyword>
<evidence type="ECO:0000256" key="5">
    <source>
        <dbReference type="ARBA" id="ARBA00022741"/>
    </source>
</evidence>
<comment type="caution">
    <text evidence="12">The sequence shown here is derived from an EMBL/GenBank/DDBJ whole genome shotgun (WGS) entry which is preliminary data.</text>
</comment>
<dbReference type="RefSeq" id="WP_332086738.1">
    <property type="nucleotide sequence ID" value="NZ_JARBCY010000016.1"/>
</dbReference>
<comment type="pathway">
    <text evidence="9">Isoprenoid biosynthesis; isopentenyl diphosphate biosynthesis via DXP pathway; isopentenyl diphosphate from 1-deoxy-D-xylulose 5-phosphate: step 3/6.</text>
</comment>
<dbReference type="Gene3D" id="3.30.230.10">
    <property type="match status" value="1"/>
</dbReference>
<gene>
    <name evidence="9 12" type="primary">ispE</name>
    <name evidence="12" type="ORF">PV361_01865</name>
</gene>
<comment type="function">
    <text evidence="9">Catalyzes the phosphorylation of the position 2 hydroxy group of 4-diphosphocytidyl-2C-methyl-D-erythritol.</text>
</comment>
<dbReference type="SUPFAM" id="SSF55060">
    <property type="entry name" value="GHMP Kinase, C-terminal domain"/>
    <property type="match status" value="1"/>
</dbReference>
<evidence type="ECO:0000256" key="8">
    <source>
        <dbReference type="ARBA" id="ARBA00032554"/>
    </source>
</evidence>
<comment type="caution">
    <text evidence="9">Lacks conserved residue(s) required for the propagation of feature annotation.</text>
</comment>
<name>A0ABU7X839_9FIRM</name>
<dbReference type="SUPFAM" id="SSF54211">
    <property type="entry name" value="Ribosomal protein S5 domain 2-like"/>
    <property type="match status" value="1"/>
</dbReference>
<dbReference type="InterPro" id="IPR013750">
    <property type="entry name" value="GHMP_kinase_C_dom"/>
</dbReference>
<reference evidence="12 13" key="1">
    <citation type="submission" date="2022-11" db="EMBL/GenBank/DDBJ databases">
        <title>The First Case of Preauricular Fistular Abscess Caused by Peptoniphilus grossensis.</title>
        <authorList>
            <person name="Byun J.-H."/>
        </authorList>
    </citation>
    <scope>NUCLEOTIDE SEQUENCE [LARGE SCALE GENOMIC DNA]</scope>
    <source>
        <strain evidence="12 13">GYB008</strain>
    </source>
</reference>
<sequence length="281" mass="31628">MIKKNAHAKLNLSLDVTGKRENGYHDIKTLMVMTDLCDEMVFSKSERLEIIPEFSFDLKSNLIYKAYELLKSKVGYDLPFKVEIKKKIPIAAGLAGGTSNGAACLYALNDLYKINIPRAELIEMAGGLGADFTYMMTGGSKIAKGIGDILEEVDPIELDHVLIINPGYGVSTKEVYQKIKIDKERIDFSKILEGLYELDIEKLNFYLRNKMEDVVFSLHPDLLDIKNKLRAFNSAPLMSGSGATIFGIFADEKSLEEAYDYFKEIYKYTYKVRVGEGFGSF</sequence>
<feature type="domain" description="GHMP kinase N-terminal" evidence="10">
    <location>
        <begin position="61"/>
        <end position="133"/>
    </location>
</feature>
<dbReference type="InterPro" id="IPR036554">
    <property type="entry name" value="GHMP_kinase_C_sf"/>
</dbReference>
<keyword evidence="13" id="KW-1185">Reference proteome</keyword>